<sequence>MNFGPIKGNILTILQGGEYSIWHLTNDNLTNLNIKWFAKHKEHLRKYNIMYTNQLLSANYERVLHWTQVGFEKSPRKPGKWWNELIEAVEFNTEIPRTTQNVNPANNITKLQSEAAEKRGQAVVWHNKNELIQGKIYKKPKQAEHPRVQIKHLVNEIIDGEPTSILQACKGCPLSEETATQKAKYNQTGKVKNCITSTDKTGLRLLPTTEICYSSRKNGEKQRRTRSKNDADSLQTFYKQSLNEYGKQKLTWETMDTEFFNENIITAPESLRAAINDIEHTIEGLDNNRSEGMGDNNNNNNNRSEGMEQTETEQIGKKKNKEIHNYPDESIIEYSEPGRSYTYEIIEEGQYPSITYLKYTKGNIFRIPNNYELKTSWGKKKKRQTIKCKIKYIRENPVFWIFYGDDYQDQVKSNKSCSDVANLYAQKTIKKKTRYSGPHLFGLHLEILQQSRDACRRVTVLKPFDNLTPTGQNNRAKQITKSVCNIFNQIAIEKCHPEDNPKLKSIELDIKNKSYQISIGKENTEEIIHKARATVQACDKGQVAREGYRTLASISQDLSREWRVSAERNTITIEMNKFIPISLINLTPLQSDESVNSEIHIDDLEIINNIQESIGKGGRRNIIDILKFLIPNLLKQKILNISNPEIHLRISGDGRNVGRKVKQVMITFAILNNKNNLYYSENHHTIILYPGIEKYEILQVALEQLIIELRTLKEKGLKDHQGREWKIELYFSSDWKFLAICLGLNAANSKYFCPWCEISKEQQGDLSLEWKINKTINNIHQNYKCYRGHIRPAIFDMIPLQNWVPDELHIMLRITDVLWRLVIDELKSRNTWGNKARDVIIEEMKRINVRFHFWLEVGSSTWQYTSLMGQDKLTVLQHFNLSKLFPHSRAIQIRNLWDNFYLLHKAMKDFNTDAKMFSNDTHAWLHQFLNSDFYQASDITPYIHVLVYHIPEMIKIHNHFGLAAFSCSAVEKKNHQQVSHFFKKTTKDGGGGKNGKGRKSAILDILEHENRMLYFYNCNEIESIHLPKRLRIQTE</sequence>
<dbReference type="EMBL" id="PQFF01000222">
    <property type="protein sequence ID" value="RHZ72716.1"/>
    <property type="molecule type" value="Genomic_DNA"/>
</dbReference>
<evidence type="ECO:0000256" key="1">
    <source>
        <dbReference type="SAM" id="MobiDB-lite"/>
    </source>
</evidence>
<dbReference type="OrthoDB" id="6152204at2759"/>
<gene>
    <name evidence="2" type="ORF">Glove_240g19</name>
</gene>
<accession>A0A397IG08</accession>
<comment type="caution">
    <text evidence="2">The sequence shown here is derived from an EMBL/GenBank/DDBJ whole genome shotgun (WGS) entry which is preliminary data.</text>
</comment>
<name>A0A397IG08_9GLOM</name>
<dbReference type="Proteomes" id="UP000266861">
    <property type="component" value="Unassembled WGS sequence"/>
</dbReference>
<protein>
    <submittedName>
        <fullName evidence="2">Uncharacterized protein</fullName>
    </submittedName>
</protein>
<dbReference type="PROSITE" id="PS50096">
    <property type="entry name" value="IQ"/>
    <property type="match status" value="1"/>
</dbReference>
<evidence type="ECO:0000313" key="3">
    <source>
        <dbReference type="Proteomes" id="UP000266861"/>
    </source>
</evidence>
<dbReference type="STRING" id="1348612.A0A397IG08"/>
<evidence type="ECO:0000313" key="2">
    <source>
        <dbReference type="EMBL" id="RHZ72716.1"/>
    </source>
</evidence>
<feature type="region of interest" description="Disordered" evidence="1">
    <location>
        <begin position="285"/>
        <end position="316"/>
    </location>
</feature>
<keyword evidence="3" id="KW-1185">Reference proteome</keyword>
<dbReference type="PANTHER" id="PTHR31424:SF5">
    <property type="entry name" value="APPLE DOMAIN-CONTAINING PROTEIN"/>
    <property type="match status" value="1"/>
</dbReference>
<feature type="compositionally biased region" description="Low complexity" evidence="1">
    <location>
        <begin position="290"/>
        <end position="304"/>
    </location>
</feature>
<organism evidence="2 3">
    <name type="scientific">Diversispora epigaea</name>
    <dbReference type="NCBI Taxonomy" id="1348612"/>
    <lineage>
        <taxon>Eukaryota</taxon>
        <taxon>Fungi</taxon>
        <taxon>Fungi incertae sedis</taxon>
        <taxon>Mucoromycota</taxon>
        <taxon>Glomeromycotina</taxon>
        <taxon>Glomeromycetes</taxon>
        <taxon>Diversisporales</taxon>
        <taxon>Diversisporaceae</taxon>
        <taxon>Diversispora</taxon>
    </lineage>
</organism>
<proteinExistence type="predicted"/>
<reference evidence="2 3" key="1">
    <citation type="submission" date="2018-08" db="EMBL/GenBank/DDBJ databases">
        <title>Genome and evolution of the arbuscular mycorrhizal fungus Diversispora epigaea (formerly Glomus versiforme) and its bacterial endosymbionts.</title>
        <authorList>
            <person name="Sun X."/>
            <person name="Fei Z."/>
            <person name="Harrison M."/>
        </authorList>
    </citation>
    <scope>NUCLEOTIDE SEQUENCE [LARGE SCALE GENOMIC DNA]</scope>
    <source>
        <strain evidence="2 3">IT104</strain>
    </source>
</reference>
<dbReference type="AlphaFoldDB" id="A0A397IG08"/>
<dbReference type="PANTHER" id="PTHR31424">
    <property type="entry name" value="PROTEIN CBG23806"/>
    <property type="match status" value="1"/>
</dbReference>